<evidence type="ECO:0000313" key="3">
    <source>
        <dbReference type="Proteomes" id="UP000835052"/>
    </source>
</evidence>
<reference evidence="2" key="1">
    <citation type="submission" date="2020-10" db="EMBL/GenBank/DDBJ databases">
        <authorList>
            <person name="Kikuchi T."/>
        </authorList>
    </citation>
    <scope>NUCLEOTIDE SEQUENCE</scope>
    <source>
        <strain evidence="2">NKZ352</strain>
    </source>
</reference>
<accession>A0A8S1GZ84</accession>
<protein>
    <recommendedName>
        <fullName evidence="1">F-box domain-containing protein</fullName>
    </recommendedName>
</protein>
<dbReference type="InterPro" id="IPR036047">
    <property type="entry name" value="F-box-like_dom_sf"/>
</dbReference>
<dbReference type="AlphaFoldDB" id="A0A8S1GZ84"/>
<evidence type="ECO:0000259" key="1">
    <source>
        <dbReference type="PROSITE" id="PS50181"/>
    </source>
</evidence>
<dbReference type="EMBL" id="CAJGYM010000008">
    <property type="protein sequence ID" value="CAD6188635.1"/>
    <property type="molecule type" value="Genomic_DNA"/>
</dbReference>
<dbReference type="CDD" id="cd09917">
    <property type="entry name" value="F-box_SF"/>
    <property type="match status" value="1"/>
</dbReference>
<keyword evidence="3" id="KW-1185">Reference proteome</keyword>
<evidence type="ECO:0000313" key="2">
    <source>
        <dbReference type="EMBL" id="CAD6188635.1"/>
    </source>
</evidence>
<name>A0A8S1GZ84_9PELO</name>
<dbReference type="OrthoDB" id="5788425at2759"/>
<dbReference type="PROSITE" id="PS50181">
    <property type="entry name" value="FBOX"/>
    <property type="match status" value="1"/>
</dbReference>
<organism evidence="2 3">
    <name type="scientific">Caenorhabditis auriculariae</name>
    <dbReference type="NCBI Taxonomy" id="2777116"/>
    <lineage>
        <taxon>Eukaryota</taxon>
        <taxon>Metazoa</taxon>
        <taxon>Ecdysozoa</taxon>
        <taxon>Nematoda</taxon>
        <taxon>Chromadorea</taxon>
        <taxon>Rhabditida</taxon>
        <taxon>Rhabditina</taxon>
        <taxon>Rhabditomorpha</taxon>
        <taxon>Rhabditoidea</taxon>
        <taxon>Rhabditidae</taxon>
        <taxon>Peloderinae</taxon>
        <taxon>Caenorhabditis</taxon>
    </lineage>
</organism>
<dbReference type="Proteomes" id="UP000835052">
    <property type="component" value="Unassembled WGS sequence"/>
</dbReference>
<comment type="caution">
    <text evidence="2">The sequence shown here is derived from an EMBL/GenBank/DDBJ whole genome shotgun (WGS) entry which is preliminary data.</text>
</comment>
<gene>
    <name evidence="2" type="ORF">CAUJ_LOCUS4554</name>
</gene>
<proteinExistence type="predicted"/>
<feature type="domain" description="F-box" evidence="1">
    <location>
        <begin position="6"/>
        <end position="57"/>
    </location>
</feature>
<dbReference type="SUPFAM" id="SSF81383">
    <property type="entry name" value="F-box domain"/>
    <property type="match status" value="1"/>
</dbReference>
<dbReference type="InterPro" id="IPR001810">
    <property type="entry name" value="F-box_dom"/>
</dbReference>
<sequence>MSRPRTDNVLQLPNEILLRITQDLPSRDVFFGVARTNRRLRDLVQNNLNSLPLFEAHCHVHVVDSAPGQPYRHDGTDPIISYSFTIYDPALKDYGQKQRLCLRGNNIKFRELHVNHVTPTAMYAELEKGLCDARLSPDIAFTLLSYMRVTAMRFQVRKLCKEESKRLKDDFFADCVEFCERRCTKVQIKSLLLCSKSLLFPWTLDKMSIRRLTGLRSLRVLILENMTTLNPLLPLLSDLLSSLRGLQLRLDQRHRMDVDRVTWAPIDAMLLDALAKAAVRNVDFSAYSDVADFVSTITAAQMVTFILNWRTTARPWMIKSIAFNSMVTIGEFRSSVNHINANDEIVDVPYCRFRSFHVRSPKVALELACYANGNTTQWLVRAGYIEKSP</sequence>